<sequence>MAFLQDISTAKLFERKNEFSYYHHFRLSESKRTPRTASEQSADELVVDGLGPHAAGRPALLLLGPPAVAPPAVEVLHELHPRPPLHLHRRLRRAPRRPLLLVLEQRVLEALQLQLQPPGLLRHLAHALQDLALAPAAEVHVAVAGGGGELLRLLQELAVGVDQLGDGVLGVDHLRLDGLQLGVGGGLHAGPQLLDDGPEVPQTLCLRREPVDDLLLPLPVRLRRRDDGLREELLLVDAEVLHHHRLRGAPLLHLVHHRHRRLALRRPQVDVVAVTATAHPADAPQRKHLVVGVRRRGLLPLTVRGGSPAGSLDEVQLDIFHYPLVVRVTGVAVQDLLELQNLNLLSCILEATVEVQPFLLKDDSSSELQLSCAPPPEAGPPCAELLLPAGLSASVQNGTESCRSCHFEFFGDI</sequence>
<dbReference type="Proteomes" id="UP000324897">
    <property type="component" value="Chromosome 6"/>
</dbReference>
<comment type="caution">
    <text evidence="1">The sequence shown here is derived from an EMBL/GenBank/DDBJ whole genome shotgun (WGS) entry which is preliminary data.</text>
</comment>
<organism evidence="1 2">
    <name type="scientific">Eragrostis curvula</name>
    <name type="common">weeping love grass</name>
    <dbReference type="NCBI Taxonomy" id="38414"/>
    <lineage>
        <taxon>Eukaryota</taxon>
        <taxon>Viridiplantae</taxon>
        <taxon>Streptophyta</taxon>
        <taxon>Embryophyta</taxon>
        <taxon>Tracheophyta</taxon>
        <taxon>Spermatophyta</taxon>
        <taxon>Magnoliopsida</taxon>
        <taxon>Liliopsida</taxon>
        <taxon>Poales</taxon>
        <taxon>Poaceae</taxon>
        <taxon>PACMAD clade</taxon>
        <taxon>Chloridoideae</taxon>
        <taxon>Eragrostideae</taxon>
        <taxon>Eragrostidinae</taxon>
        <taxon>Eragrostis</taxon>
    </lineage>
</organism>
<evidence type="ECO:0000313" key="2">
    <source>
        <dbReference type="Proteomes" id="UP000324897"/>
    </source>
</evidence>
<protein>
    <submittedName>
        <fullName evidence="1">Uncharacterized protein</fullName>
    </submittedName>
</protein>
<dbReference type="Gramene" id="TVU49198">
    <property type="protein sequence ID" value="TVU49198"/>
    <property type="gene ID" value="EJB05_00496"/>
</dbReference>
<dbReference type="AlphaFoldDB" id="A0A5J9WLU7"/>
<feature type="non-terminal residue" evidence="1">
    <location>
        <position position="1"/>
    </location>
</feature>
<name>A0A5J9WLU7_9POAL</name>
<proteinExistence type="predicted"/>
<reference evidence="1 2" key="1">
    <citation type="journal article" date="2019" name="Sci. Rep.">
        <title>A high-quality genome of Eragrostis curvula grass provides insights into Poaceae evolution and supports new strategies to enhance forage quality.</title>
        <authorList>
            <person name="Carballo J."/>
            <person name="Santos B.A.C.M."/>
            <person name="Zappacosta D."/>
            <person name="Garbus I."/>
            <person name="Selva J.P."/>
            <person name="Gallo C.A."/>
            <person name="Diaz A."/>
            <person name="Albertini E."/>
            <person name="Caccamo M."/>
            <person name="Echenique V."/>
        </authorList>
    </citation>
    <scope>NUCLEOTIDE SEQUENCE [LARGE SCALE GENOMIC DNA]</scope>
    <source>
        <strain evidence="2">cv. Victoria</strain>
        <tissue evidence="1">Leaf</tissue>
    </source>
</reference>
<accession>A0A5J9WLU7</accession>
<evidence type="ECO:0000313" key="1">
    <source>
        <dbReference type="EMBL" id="TVU49198.1"/>
    </source>
</evidence>
<dbReference type="EMBL" id="RWGY01000002">
    <property type="protein sequence ID" value="TVU49198.1"/>
    <property type="molecule type" value="Genomic_DNA"/>
</dbReference>
<keyword evidence="2" id="KW-1185">Reference proteome</keyword>
<gene>
    <name evidence="1" type="ORF">EJB05_00496</name>
</gene>